<sequence length="204" mass="23482">MIFFLAIYIIMNYQPYADFDNIPLQYKKRSPYDIGQGINQLGVKTMTISDLSRNALFLKKDNPVNNDLIIKTALTNLQVDSPLSKIFYSDKNIKRLQNMIKNEIYIRSKGKYKMVVDQDQRQLLIVMSGIYKENAVYMPGKIVHQVKKLNNLVIDEVIPGMLLRINFDQKYLKDISEPINPIALPVNVSNAGRNALPSITTVWR</sequence>
<evidence type="ECO:0000313" key="2">
    <source>
        <dbReference type="EMBL" id="ARF10632.1"/>
    </source>
</evidence>
<gene>
    <name evidence="2" type="ORF">Hokovirus_2_159</name>
</gene>
<dbReference type="EMBL" id="KY684104">
    <property type="protein sequence ID" value="ARF10632.1"/>
    <property type="molecule type" value="Genomic_DNA"/>
</dbReference>
<evidence type="ECO:0000259" key="1">
    <source>
        <dbReference type="Pfam" id="PF19065"/>
    </source>
</evidence>
<accession>A0A1V0SFY8</accession>
<name>A0A1V0SFY8_9VIRU</name>
<dbReference type="InterPro" id="IPR043916">
    <property type="entry name" value="P8_CR"/>
</dbReference>
<protein>
    <recommendedName>
        <fullName evidence="1">Minor capsid protein P8 central region domain-containing protein</fullName>
    </recommendedName>
</protein>
<proteinExistence type="predicted"/>
<dbReference type="Pfam" id="PF19065">
    <property type="entry name" value="P8_CR"/>
    <property type="match status" value="1"/>
</dbReference>
<organism evidence="2">
    <name type="scientific">Hokovirus HKV1</name>
    <dbReference type="NCBI Taxonomy" id="1977638"/>
    <lineage>
        <taxon>Viruses</taxon>
        <taxon>Varidnaviria</taxon>
        <taxon>Bamfordvirae</taxon>
        <taxon>Nucleocytoviricota</taxon>
        <taxon>Megaviricetes</taxon>
        <taxon>Imitervirales</taxon>
        <taxon>Mimiviridae</taxon>
        <taxon>Klosneuvirinae</taxon>
        <taxon>Hokovirus</taxon>
    </lineage>
</organism>
<reference evidence="2" key="1">
    <citation type="journal article" date="2017" name="Science">
        <title>Giant viruses with an expanded complement of translation system components.</title>
        <authorList>
            <person name="Schulz F."/>
            <person name="Yutin N."/>
            <person name="Ivanova N.N."/>
            <person name="Ortega D.R."/>
            <person name="Lee T.K."/>
            <person name="Vierheilig J."/>
            <person name="Daims H."/>
            <person name="Horn M."/>
            <person name="Wagner M."/>
            <person name="Jensen G.J."/>
            <person name="Kyrpides N.C."/>
            <person name="Koonin E.V."/>
            <person name="Woyke T."/>
        </authorList>
    </citation>
    <scope>NUCLEOTIDE SEQUENCE</scope>
    <source>
        <strain evidence="2">HKV1</strain>
    </source>
</reference>
<feature type="domain" description="Minor capsid protein P8 central region" evidence="1">
    <location>
        <begin position="78"/>
        <end position="200"/>
    </location>
</feature>